<accession>A0A378YSM6</accession>
<keyword evidence="1" id="KW-0472">Membrane</keyword>
<sequence>MVPKIRTPPARVSDYPAAVEFDNKPGLRAADLTAAVVLLAFVVFAGMTATLMIGFIGAPGGESSACTDRCRTYVDVGAGLMNFGTLGVGCVALVLMVRSWSRKRSLLIWPLLAIPLLIGLGVVSFLLAVNGPA</sequence>
<protein>
    <submittedName>
        <fullName evidence="2">Uncharacterized protein</fullName>
    </submittedName>
</protein>
<evidence type="ECO:0000256" key="1">
    <source>
        <dbReference type="SAM" id="Phobius"/>
    </source>
</evidence>
<gene>
    <name evidence="2" type="ORF">NCTC1934_03833</name>
</gene>
<evidence type="ECO:0000313" key="3">
    <source>
        <dbReference type="Proteomes" id="UP000255467"/>
    </source>
</evidence>
<evidence type="ECO:0000313" key="2">
    <source>
        <dbReference type="EMBL" id="SUA79527.1"/>
    </source>
</evidence>
<dbReference type="EMBL" id="UGRY01000002">
    <property type="protein sequence ID" value="SUA79527.1"/>
    <property type="molecule type" value="Genomic_DNA"/>
</dbReference>
<feature type="transmembrane region" description="Helical" evidence="1">
    <location>
        <begin position="76"/>
        <end position="95"/>
    </location>
</feature>
<dbReference type="AlphaFoldDB" id="A0A378YSM6"/>
<keyword evidence="1" id="KW-1133">Transmembrane helix</keyword>
<dbReference type="Proteomes" id="UP000255467">
    <property type="component" value="Unassembled WGS sequence"/>
</dbReference>
<feature type="transmembrane region" description="Helical" evidence="1">
    <location>
        <begin position="107"/>
        <end position="129"/>
    </location>
</feature>
<organism evidence="2 3">
    <name type="scientific">Nocardia otitidiscaviarum</name>
    <dbReference type="NCBI Taxonomy" id="1823"/>
    <lineage>
        <taxon>Bacteria</taxon>
        <taxon>Bacillati</taxon>
        <taxon>Actinomycetota</taxon>
        <taxon>Actinomycetes</taxon>
        <taxon>Mycobacteriales</taxon>
        <taxon>Nocardiaceae</taxon>
        <taxon>Nocardia</taxon>
    </lineage>
</organism>
<reference evidence="2 3" key="1">
    <citation type="submission" date="2018-06" db="EMBL/GenBank/DDBJ databases">
        <authorList>
            <consortium name="Pathogen Informatics"/>
            <person name="Doyle S."/>
        </authorList>
    </citation>
    <scope>NUCLEOTIDE SEQUENCE [LARGE SCALE GENOMIC DNA]</scope>
    <source>
        <strain evidence="2 3">NCTC1934</strain>
    </source>
</reference>
<name>A0A378YSM6_9NOCA</name>
<proteinExistence type="predicted"/>
<keyword evidence="3" id="KW-1185">Reference proteome</keyword>
<feature type="transmembrane region" description="Helical" evidence="1">
    <location>
        <begin position="32"/>
        <end position="56"/>
    </location>
</feature>
<keyword evidence="1" id="KW-0812">Transmembrane</keyword>